<dbReference type="InterPro" id="IPR000073">
    <property type="entry name" value="AB_hydrolase_1"/>
</dbReference>
<dbReference type="STRING" id="1229662.W3XB36"/>
<evidence type="ECO:0000313" key="3">
    <source>
        <dbReference type="EMBL" id="ETS82401.1"/>
    </source>
</evidence>
<organism evidence="3 4">
    <name type="scientific">Pestalotiopsis fici (strain W106-1 / CGMCC3.15140)</name>
    <dbReference type="NCBI Taxonomy" id="1229662"/>
    <lineage>
        <taxon>Eukaryota</taxon>
        <taxon>Fungi</taxon>
        <taxon>Dikarya</taxon>
        <taxon>Ascomycota</taxon>
        <taxon>Pezizomycotina</taxon>
        <taxon>Sordariomycetes</taxon>
        <taxon>Xylariomycetidae</taxon>
        <taxon>Amphisphaeriales</taxon>
        <taxon>Sporocadaceae</taxon>
        <taxon>Pestalotiopsis</taxon>
    </lineage>
</organism>
<dbReference type="AlphaFoldDB" id="W3XB36"/>
<gene>
    <name evidence="3" type="ORF">PFICI_04277</name>
</gene>
<proteinExistence type="predicted"/>
<dbReference type="EMBL" id="KI912111">
    <property type="protein sequence ID" value="ETS82401.1"/>
    <property type="molecule type" value="Genomic_DNA"/>
</dbReference>
<dbReference type="SUPFAM" id="SSF53474">
    <property type="entry name" value="alpha/beta-Hydrolases"/>
    <property type="match status" value="1"/>
</dbReference>
<dbReference type="Gene3D" id="3.40.50.1820">
    <property type="entry name" value="alpha/beta hydrolase"/>
    <property type="match status" value="1"/>
</dbReference>
<feature type="compositionally biased region" description="Acidic residues" evidence="1">
    <location>
        <begin position="97"/>
        <end position="106"/>
    </location>
</feature>
<keyword evidence="4" id="KW-1185">Reference proteome</keyword>
<dbReference type="OMA" id="WYQYYFH"/>
<name>W3XB36_PESFW</name>
<dbReference type="InParanoid" id="W3XB36"/>
<protein>
    <recommendedName>
        <fullName evidence="2">AB hydrolase-1 domain-containing protein</fullName>
    </recommendedName>
</protein>
<dbReference type="Proteomes" id="UP000030651">
    <property type="component" value="Unassembled WGS sequence"/>
</dbReference>
<dbReference type="HOGENOM" id="CLU_020336_16_1_1"/>
<dbReference type="PANTHER" id="PTHR43329">
    <property type="entry name" value="EPOXIDE HYDROLASE"/>
    <property type="match status" value="1"/>
</dbReference>
<reference evidence="4" key="1">
    <citation type="journal article" date="2015" name="BMC Genomics">
        <title>Genomic and transcriptomic analysis of the endophytic fungus Pestalotiopsis fici reveals its lifestyle and high potential for synthesis of natural products.</title>
        <authorList>
            <person name="Wang X."/>
            <person name="Zhang X."/>
            <person name="Liu L."/>
            <person name="Xiang M."/>
            <person name="Wang W."/>
            <person name="Sun X."/>
            <person name="Che Y."/>
            <person name="Guo L."/>
            <person name="Liu G."/>
            <person name="Guo L."/>
            <person name="Wang C."/>
            <person name="Yin W.B."/>
            <person name="Stadler M."/>
            <person name="Zhang X."/>
            <person name="Liu X."/>
        </authorList>
    </citation>
    <scope>NUCLEOTIDE SEQUENCE [LARGE SCALE GENOMIC DNA]</scope>
    <source>
        <strain evidence="4">W106-1 / CGMCC3.15140</strain>
    </source>
</reference>
<dbReference type="eggNOG" id="ENOG502T0PH">
    <property type="taxonomic scope" value="Eukaryota"/>
</dbReference>
<dbReference type="Pfam" id="PF12697">
    <property type="entry name" value="Abhydrolase_6"/>
    <property type="match status" value="1"/>
</dbReference>
<accession>W3XB36</accession>
<evidence type="ECO:0000313" key="4">
    <source>
        <dbReference type="Proteomes" id="UP000030651"/>
    </source>
</evidence>
<sequence>MAELKTAQTPTLLIKYHDHGPADGWPVILSHGFPYAPSAFDDVVPLLTRRGARVLVPYLRGFGPTRFRDAETPRSGQQAALGTDLLALMDVVLGSPDDNDEKEGGDDDNHNNKSNKKPIVAGFDWGGVASCVVAALWPERVAGLVSYAGYDIVDVAGQASPAKPFLESIMWYQHLFQTERGRQCLQDHRRDLCRLLWQQWSPGWHPSDDVFARAASAFDNLDFVDVVIHAYRFCFGLESGLPELAALEKKLAEKPKITVPCITLDGSQDPLKPGGSASHDEMFTGRHERRQFNVGHAFPAEAAKEFADAIYDVYMWSH</sequence>
<dbReference type="RefSeq" id="XP_007831049.1">
    <property type="nucleotide sequence ID" value="XM_007832858.1"/>
</dbReference>
<feature type="domain" description="AB hydrolase-1" evidence="2">
    <location>
        <begin position="27"/>
        <end position="309"/>
    </location>
</feature>
<dbReference type="OrthoDB" id="408373at2759"/>
<dbReference type="InterPro" id="IPR029058">
    <property type="entry name" value="AB_hydrolase_fold"/>
</dbReference>
<dbReference type="KEGG" id="pfy:PFICI_04277"/>
<evidence type="ECO:0000259" key="2">
    <source>
        <dbReference type="Pfam" id="PF12697"/>
    </source>
</evidence>
<evidence type="ECO:0000256" key="1">
    <source>
        <dbReference type="SAM" id="MobiDB-lite"/>
    </source>
</evidence>
<feature type="region of interest" description="Disordered" evidence="1">
    <location>
        <begin position="96"/>
        <end position="115"/>
    </location>
</feature>
<dbReference type="GeneID" id="19269290"/>